<protein>
    <recommendedName>
        <fullName evidence="4">Type 4 fimbrial biogenesis protein PilX N-terminal domain-containing protein</fullName>
    </recommendedName>
</protein>
<evidence type="ECO:0000313" key="2">
    <source>
        <dbReference type="EMBL" id="PIP23014.1"/>
    </source>
</evidence>
<proteinExistence type="predicted"/>
<gene>
    <name evidence="2" type="ORF">COX37_00890</name>
</gene>
<organism evidence="2 3">
    <name type="scientific">Candidatus Nealsonbacteria bacterium CG23_combo_of_CG06-09_8_20_14_all_39_17</name>
    <dbReference type="NCBI Taxonomy" id="1974722"/>
    <lineage>
        <taxon>Bacteria</taxon>
        <taxon>Candidatus Nealsoniibacteriota</taxon>
    </lineage>
</organism>
<evidence type="ECO:0008006" key="4">
    <source>
        <dbReference type="Google" id="ProtNLM"/>
    </source>
</evidence>
<evidence type="ECO:0000313" key="3">
    <source>
        <dbReference type="Proteomes" id="UP000229976"/>
    </source>
</evidence>
<feature type="transmembrane region" description="Helical" evidence="1">
    <location>
        <begin position="12"/>
        <end position="39"/>
    </location>
</feature>
<accession>A0A2G9YUT0</accession>
<name>A0A2G9YUT0_9BACT</name>
<dbReference type="Proteomes" id="UP000229976">
    <property type="component" value="Unassembled WGS sequence"/>
</dbReference>
<reference evidence="2 3" key="1">
    <citation type="submission" date="2017-09" db="EMBL/GenBank/DDBJ databases">
        <title>Depth-based differentiation of microbial function through sediment-hosted aquifers and enrichment of novel symbionts in the deep terrestrial subsurface.</title>
        <authorList>
            <person name="Probst A.J."/>
            <person name="Ladd B."/>
            <person name="Jarett J.K."/>
            <person name="Geller-Mcgrath D.E."/>
            <person name="Sieber C.M."/>
            <person name="Emerson J.B."/>
            <person name="Anantharaman K."/>
            <person name="Thomas B.C."/>
            <person name="Malmstrom R."/>
            <person name="Stieglmeier M."/>
            <person name="Klingl A."/>
            <person name="Woyke T."/>
            <person name="Ryan C.M."/>
            <person name="Banfield J.F."/>
        </authorList>
    </citation>
    <scope>NUCLEOTIDE SEQUENCE [LARGE SCALE GENOMIC DNA]</scope>
    <source>
        <strain evidence="2">CG23_combo_of_CG06-09_8_20_14_all_39_17</strain>
    </source>
</reference>
<dbReference type="AlphaFoldDB" id="A0A2G9YUT0"/>
<comment type="caution">
    <text evidence="2">The sequence shown here is derived from an EMBL/GenBank/DDBJ whole genome shotgun (WGS) entry which is preliminary data.</text>
</comment>
<keyword evidence="1" id="KW-0812">Transmembrane</keyword>
<evidence type="ECO:0000256" key="1">
    <source>
        <dbReference type="SAM" id="Phobius"/>
    </source>
</evidence>
<sequence>MFKNFITKSQKNGFIALYLTILILTVVFVLAGSISLVAFNQQKISKNAVKSIQAFYAAESGIEDILQRLKINPALAGMNYNLSVGSGTTNVVLSSIIGGSRTVVSKGDFSSRTRKTSAVFHIESQKVSFCYGAQVGAGGMTMGNGSEIKGNVFSNGSVIGKGIIDDTIIVAGNGNKIEDLTVEKNASAHTCKDSTITGTLTYVSGGSTTGCSATGGIYSQSNQILSEDLPISADQINEWKSEAASGGIVTSNVSISGEVNFLGPVQIGTTGAPKNLTLNNNAKLSVKGTIYVTGDIVFNNGSETKLDNNSYGSLSGVILSDGKITASNGSEQKGSGETGSYIMLLSTNSSLDSGSPAIYVGNNAAGAIFYTTSGLIYLKNNMKAKEITGYKIQIKNGAVVEYDSGLQNAQFTSGPGGSWQASDWKEIE</sequence>
<keyword evidence="1" id="KW-1133">Transmembrane helix</keyword>
<keyword evidence="1" id="KW-0472">Membrane</keyword>
<dbReference type="EMBL" id="PCRO01000012">
    <property type="protein sequence ID" value="PIP23014.1"/>
    <property type="molecule type" value="Genomic_DNA"/>
</dbReference>